<evidence type="ECO:0000313" key="2">
    <source>
        <dbReference type="Proteomes" id="UP001183794"/>
    </source>
</evidence>
<keyword evidence="2" id="KW-1185">Reference proteome</keyword>
<name>A0ABU2B012_9MICC</name>
<protein>
    <submittedName>
        <fullName evidence="1">Uncharacterized protein</fullName>
    </submittedName>
</protein>
<organism evidence="1 2">
    <name type="scientific">Enteractinococcus fodinae</name>
    <dbReference type="NCBI Taxonomy" id="684663"/>
    <lineage>
        <taxon>Bacteria</taxon>
        <taxon>Bacillati</taxon>
        <taxon>Actinomycetota</taxon>
        <taxon>Actinomycetes</taxon>
        <taxon>Micrococcales</taxon>
        <taxon>Micrococcaceae</taxon>
    </lineage>
</organism>
<sequence>MHSNRWQRTGEDIDTGCENIVQLDNPKTSGVPLRRTYSNATSMPIPCQLGLTDITGFSAGDGKVLASRGSTTFESKVAGTKTWHNPVMELADDAVVEALAGYPGAAQTPSVLHFDSGGHYLY</sequence>
<comment type="caution">
    <text evidence="1">The sequence shown here is derived from an EMBL/GenBank/DDBJ whole genome shotgun (WGS) entry which is preliminary data.</text>
</comment>
<dbReference type="Proteomes" id="UP001183794">
    <property type="component" value="Unassembled WGS sequence"/>
</dbReference>
<gene>
    <name evidence="1" type="ORF">J2S62_001198</name>
</gene>
<evidence type="ECO:0000313" key="1">
    <source>
        <dbReference type="EMBL" id="MDR7346941.1"/>
    </source>
</evidence>
<dbReference type="EMBL" id="JAVDYJ010000001">
    <property type="protein sequence ID" value="MDR7346941.1"/>
    <property type="molecule type" value="Genomic_DNA"/>
</dbReference>
<proteinExistence type="predicted"/>
<accession>A0ABU2B012</accession>
<reference evidence="1 2" key="1">
    <citation type="submission" date="2023-07" db="EMBL/GenBank/DDBJ databases">
        <title>Sequencing the genomes of 1000 actinobacteria strains.</title>
        <authorList>
            <person name="Klenk H.-P."/>
        </authorList>
    </citation>
    <scope>NUCLEOTIDE SEQUENCE [LARGE SCALE GENOMIC DNA]</scope>
    <source>
        <strain evidence="1 2">DSM 22966</strain>
    </source>
</reference>